<dbReference type="SUPFAM" id="SSF52821">
    <property type="entry name" value="Rhodanese/Cell cycle control phosphatase"/>
    <property type="match status" value="1"/>
</dbReference>
<dbReference type="PRINTS" id="PR00716">
    <property type="entry name" value="MPIPHPHTASE"/>
</dbReference>
<dbReference type="EC" id="3.1.3.48" evidence="2"/>
<protein>
    <recommendedName>
        <fullName evidence="9">M-phase inducer phosphatase</fullName>
        <ecNumber evidence="2">3.1.3.48</ecNumber>
    </recommendedName>
</protein>
<evidence type="ECO:0000256" key="4">
    <source>
        <dbReference type="ARBA" id="ARBA00022776"/>
    </source>
</evidence>
<dbReference type="GO" id="GO:0110032">
    <property type="term" value="P:positive regulation of G2/MI transition of meiotic cell cycle"/>
    <property type="evidence" value="ECO:0007669"/>
    <property type="project" value="TreeGrafter"/>
</dbReference>
<evidence type="ECO:0000256" key="1">
    <source>
        <dbReference type="ARBA" id="ARBA00011065"/>
    </source>
</evidence>
<dbReference type="PANTHER" id="PTHR10828">
    <property type="entry name" value="M-PHASE INDUCER PHOSPHATASE DUAL SPECIFICITY PHOSPHATASE CDC25"/>
    <property type="match status" value="1"/>
</dbReference>
<name>F4R4S5_MELLP</name>
<feature type="domain" description="Rhodanese" evidence="10">
    <location>
        <begin position="20"/>
        <end position="145"/>
    </location>
</feature>
<dbReference type="Pfam" id="PF00581">
    <property type="entry name" value="Rhodanese"/>
    <property type="match status" value="1"/>
</dbReference>
<dbReference type="InterPro" id="IPR036873">
    <property type="entry name" value="Rhodanese-like_dom_sf"/>
</dbReference>
<organism evidence="12">
    <name type="scientific">Melampsora larici-populina (strain 98AG31 / pathotype 3-4-7)</name>
    <name type="common">Poplar leaf rust fungus</name>
    <dbReference type="NCBI Taxonomy" id="747676"/>
    <lineage>
        <taxon>Eukaryota</taxon>
        <taxon>Fungi</taxon>
        <taxon>Dikarya</taxon>
        <taxon>Basidiomycota</taxon>
        <taxon>Pucciniomycotina</taxon>
        <taxon>Pucciniomycetes</taxon>
        <taxon>Pucciniales</taxon>
        <taxon>Melampsoraceae</taxon>
        <taxon>Melampsora</taxon>
    </lineage>
</organism>
<sequence length="145" mass="16418">LMRISPSTMDDLLTGRYDSSISRKIVIDCRFRYEYEGGHIKNAVNVGEKDLAEEMLLAGQLFDGTLDVPEPSESGKCDGNGVMKKVVLVFHCEYSVMRAPTIAKHIREKDRHLNMPHYPALHYPEVYILEGGFASYFAHSPQHCD</sequence>
<dbReference type="GO" id="GO:0051301">
    <property type="term" value="P:cell division"/>
    <property type="evidence" value="ECO:0007669"/>
    <property type="project" value="UniProtKB-KW"/>
</dbReference>
<dbReference type="PROSITE" id="PS50206">
    <property type="entry name" value="RHODANESE_3"/>
    <property type="match status" value="1"/>
</dbReference>
<dbReference type="HOGENOM" id="CLU_014464_1_1_1"/>
<dbReference type="GeneID" id="18927095"/>
<evidence type="ECO:0000256" key="5">
    <source>
        <dbReference type="ARBA" id="ARBA00022801"/>
    </source>
</evidence>
<evidence type="ECO:0000256" key="7">
    <source>
        <dbReference type="ARBA" id="ARBA00023306"/>
    </source>
</evidence>
<evidence type="ECO:0000313" key="12">
    <source>
        <dbReference type="Proteomes" id="UP000001072"/>
    </source>
</evidence>
<keyword evidence="4" id="KW-0498">Mitosis</keyword>
<evidence type="ECO:0000256" key="3">
    <source>
        <dbReference type="ARBA" id="ARBA00022618"/>
    </source>
</evidence>
<evidence type="ECO:0000313" key="11">
    <source>
        <dbReference type="EMBL" id="EGG12860.1"/>
    </source>
</evidence>
<keyword evidence="3" id="KW-0132">Cell division</keyword>
<dbReference type="VEuPathDB" id="FungiDB:MELLADRAFT_30176"/>
<dbReference type="GO" id="GO:0005634">
    <property type="term" value="C:nucleus"/>
    <property type="evidence" value="ECO:0007669"/>
    <property type="project" value="TreeGrafter"/>
</dbReference>
<proteinExistence type="inferred from homology"/>
<comment type="similarity">
    <text evidence="1">Belongs to the MPI phosphatase family.</text>
</comment>
<reference evidence="12" key="1">
    <citation type="journal article" date="2011" name="Proc. Natl. Acad. Sci. U.S.A.">
        <title>Obligate biotrophy features unraveled by the genomic analysis of rust fungi.</title>
        <authorList>
            <person name="Duplessis S."/>
            <person name="Cuomo C.A."/>
            <person name="Lin Y.-C."/>
            <person name="Aerts A."/>
            <person name="Tisserant E."/>
            <person name="Veneault-Fourrey C."/>
            <person name="Joly D.L."/>
            <person name="Hacquard S."/>
            <person name="Amselem J."/>
            <person name="Cantarel B.L."/>
            <person name="Chiu R."/>
            <person name="Coutinho P.M."/>
            <person name="Feau N."/>
            <person name="Field M."/>
            <person name="Frey P."/>
            <person name="Gelhaye E."/>
            <person name="Goldberg J."/>
            <person name="Grabherr M.G."/>
            <person name="Kodira C.D."/>
            <person name="Kohler A."/>
            <person name="Kuees U."/>
            <person name="Lindquist E.A."/>
            <person name="Lucas S.M."/>
            <person name="Mago R."/>
            <person name="Mauceli E."/>
            <person name="Morin E."/>
            <person name="Murat C."/>
            <person name="Pangilinan J.L."/>
            <person name="Park R."/>
            <person name="Pearson M."/>
            <person name="Quesneville H."/>
            <person name="Rouhier N."/>
            <person name="Sakthikumar S."/>
            <person name="Salamov A.A."/>
            <person name="Schmutz J."/>
            <person name="Selles B."/>
            <person name="Shapiro H."/>
            <person name="Tanguay P."/>
            <person name="Tuskan G.A."/>
            <person name="Henrissat B."/>
            <person name="Van de Peer Y."/>
            <person name="Rouze P."/>
            <person name="Ellis J.G."/>
            <person name="Dodds P.N."/>
            <person name="Schein J.E."/>
            <person name="Zhong S."/>
            <person name="Hamelin R.C."/>
            <person name="Grigoriev I.V."/>
            <person name="Szabo L.J."/>
            <person name="Martin F."/>
        </authorList>
    </citation>
    <scope>NUCLEOTIDE SEQUENCE [LARGE SCALE GENOMIC DNA]</scope>
    <source>
        <strain evidence="12">98AG31 / pathotype 3-4-7</strain>
    </source>
</reference>
<dbReference type="InterPro" id="IPR000751">
    <property type="entry name" value="MPI_Phosphatase"/>
</dbReference>
<dbReference type="AlphaFoldDB" id="F4R4S5"/>
<dbReference type="GO" id="GO:0005737">
    <property type="term" value="C:cytoplasm"/>
    <property type="evidence" value="ECO:0007669"/>
    <property type="project" value="TreeGrafter"/>
</dbReference>
<evidence type="ECO:0000256" key="8">
    <source>
        <dbReference type="ARBA" id="ARBA00051722"/>
    </source>
</evidence>
<evidence type="ECO:0000256" key="2">
    <source>
        <dbReference type="ARBA" id="ARBA00013064"/>
    </source>
</evidence>
<dbReference type="OrthoDB" id="26523at2759"/>
<dbReference type="eggNOG" id="KOG3772">
    <property type="taxonomic scope" value="Eukaryota"/>
</dbReference>
<keyword evidence="12" id="KW-1185">Reference proteome</keyword>
<keyword evidence="6" id="KW-0904">Protein phosphatase</keyword>
<dbReference type="InParanoid" id="F4R4S5"/>
<comment type="catalytic activity">
    <reaction evidence="8">
        <text>O-phospho-L-tyrosyl-[protein] + H2O = L-tyrosyl-[protein] + phosphate</text>
        <dbReference type="Rhea" id="RHEA:10684"/>
        <dbReference type="Rhea" id="RHEA-COMP:10136"/>
        <dbReference type="Rhea" id="RHEA-COMP:20101"/>
        <dbReference type="ChEBI" id="CHEBI:15377"/>
        <dbReference type="ChEBI" id="CHEBI:43474"/>
        <dbReference type="ChEBI" id="CHEBI:46858"/>
        <dbReference type="ChEBI" id="CHEBI:61978"/>
        <dbReference type="EC" id="3.1.3.48"/>
    </reaction>
</comment>
<dbReference type="FunFam" id="3.40.250.10:FF:000021">
    <property type="entry name" value="M-phase inducer phosphatase cdc-25.2"/>
    <property type="match status" value="1"/>
</dbReference>
<gene>
    <name evidence="11" type="ORF">MELLADRAFT_30176</name>
</gene>
<dbReference type="RefSeq" id="XP_007403798.1">
    <property type="nucleotide sequence ID" value="XM_007403736.1"/>
</dbReference>
<feature type="non-terminal residue" evidence="11">
    <location>
        <position position="1"/>
    </location>
</feature>
<dbReference type="PANTHER" id="PTHR10828:SF17">
    <property type="entry name" value="PROTEIN-TYROSINE-PHOSPHATASE"/>
    <property type="match status" value="1"/>
</dbReference>
<keyword evidence="5" id="KW-0378">Hydrolase</keyword>
<dbReference type="Gene3D" id="3.40.250.10">
    <property type="entry name" value="Rhodanese-like domain"/>
    <property type="match status" value="1"/>
</dbReference>
<evidence type="ECO:0000259" key="10">
    <source>
        <dbReference type="PROSITE" id="PS50206"/>
    </source>
</evidence>
<feature type="non-terminal residue" evidence="11">
    <location>
        <position position="145"/>
    </location>
</feature>
<accession>F4R4S5</accession>
<dbReference type="KEGG" id="mlr:MELLADRAFT_30176"/>
<dbReference type="GO" id="GO:0000086">
    <property type="term" value="P:G2/M transition of mitotic cell cycle"/>
    <property type="evidence" value="ECO:0007669"/>
    <property type="project" value="TreeGrafter"/>
</dbReference>
<dbReference type="EMBL" id="GL883090">
    <property type="protein sequence ID" value="EGG12860.1"/>
    <property type="molecule type" value="Genomic_DNA"/>
</dbReference>
<evidence type="ECO:0000256" key="9">
    <source>
        <dbReference type="ARBA" id="ARBA00067190"/>
    </source>
</evidence>
<dbReference type="InterPro" id="IPR001763">
    <property type="entry name" value="Rhodanese-like_dom"/>
</dbReference>
<dbReference type="GO" id="GO:0004725">
    <property type="term" value="F:protein tyrosine phosphatase activity"/>
    <property type="evidence" value="ECO:0007669"/>
    <property type="project" value="UniProtKB-EC"/>
</dbReference>
<dbReference type="SMART" id="SM00450">
    <property type="entry name" value="RHOD"/>
    <property type="match status" value="1"/>
</dbReference>
<dbReference type="Proteomes" id="UP000001072">
    <property type="component" value="Unassembled WGS sequence"/>
</dbReference>
<evidence type="ECO:0000256" key="6">
    <source>
        <dbReference type="ARBA" id="ARBA00022912"/>
    </source>
</evidence>
<keyword evidence="7" id="KW-0131">Cell cycle</keyword>
<dbReference type="STRING" id="747676.F4R4S5"/>
<dbReference type="GO" id="GO:0010971">
    <property type="term" value="P:positive regulation of G2/M transition of mitotic cell cycle"/>
    <property type="evidence" value="ECO:0007669"/>
    <property type="project" value="TreeGrafter"/>
</dbReference>